<dbReference type="Gene3D" id="1.10.340.70">
    <property type="match status" value="1"/>
</dbReference>
<dbReference type="InterPro" id="IPR041588">
    <property type="entry name" value="Integrase_H2C2"/>
</dbReference>
<accession>A0ABQ9JVD7</accession>
<dbReference type="Pfam" id="PF17921">
    <property type="entry name" value="Integrase_H2C2"/>
    <property type="match status" value="1"/>
</dbReference>
<dbReference type="Proteomes" id="UP001162164">
    <property type="component" value="Unassembled WGS sequence"/>
</dbReference>
<proteinExistence type="predicted"/>
<gene>
    <name evidence="2" type="ORF">NQ317_008022</name>
</gene>
<keyword evidence="3" id="KW-1185">Reference proteome</keyword>
<name>A0ABQ9JVD7_9CUCU</name>
<reference evidence="2" key="1">
    <citation type="journal article" date="2023" name="Insect Mol. Biol.">
        <title>Genome sequencing provides insights into the evolution of gene families encoding plant cell wall-degrading enzymes in longhorned beetles.</title>
        <authorList>
            <person name="Shin N.R."/>
            <person name="Okamura Y."/>
            <person name="Kirsch R."/>
            <person name="Pauchet Y."/>
        </authorList>
    </citation>
    <scope>NUCLEOTIDE SEQUENCE</scope>
    <source>
        <strain evidence="2">MMC_N1</strain>
    </source>
</reference>
<evidence type="ECO:0000259" key="1">
    <source>
        <dbReference type="Pfam" id="PF17921"/>
    </source>
</evidence>
<evidence type="ECO:0000313" key="2">
    <source>
        <dbReference type="EMBL" id="KAJ8982293.1"/>
    </source>
</evidence>
<feature type="domain" description="Integrase zinc-binding" evidence="1">
    <location>
        <begin position="4"/>
        <end position="47"/>
    </location>
</feature>
<dbReference type="EMBL" id="JAPWTJ010000136">
    <property type="protein sequence ID" value="KAJ8982293.1"/>
    <property type="molecule type" value="Genomic_DNA"/>
</dbReference>
<evidence type="ECO:0000313" key="3">
    <source>
        <dbReference type="Proteomes" id="UP001162164"/>
    </source>
</evidence>
<organism evidence="2 3">
    <name type="scientific">Molorchus minor</name>
    <dbReference type="NCBI Taxonomy" id="1323400"/>
    <lineage>
        <taxon>Eukaryota</taxon>
        <taxon>Metazoa</taxon>
        <taxon>Ecdysozoa</taxon>
        <taxon>Arthropoda</taxon>
        <taxon>Hexapoda</taxon>
        <taxon>Insecta</taxon>
        <taxon>Pterygota</taxon>
        <taxon>Neoptera</taxon>
        <taxon>Endopterygota</taxon>
        <taxon>Coleoptera</taxon>
        <taxon>Polyphaga</taxon>
        <taxon>Cucujiformia</taxon>
        <taxon>Chrysomeloidea</taxon>
        <taxon>Cerambycidae</taxon>
        <taxon>Lamiinae</taxon>
        <taxon>Monochamini</taxon>
        <taxon>Molorchus</taxon>
    </lineage>
</organism>
<sequence length="65" mass="7529">MARVNEVLQEVHGGVAGVHFGVNKTLNKVQERFYWLRSRADVEDWYQRTVGQKAEKLAKTQKLDV</sequence>
<comment type="caution">
    <text evidence="2">The sequence shown here is derived from an EMBL/GenBank/DDBJ whole genome shotgun (WGS) entry which is preliminary data.</text>
</comment>
<protein>
    <recommendedName>
        <fullName evidence="1">Integrase zinc-binding domain-containing protein</fullName>
    </recommendedName>
</protein>